<dbReference type="InParanoid" id="G0VH82"/>
<reference evidence="2 3" key="1">
    <citation type="journal article" date="2011" name="Proc. Natl. Acad. Sci. U.S.A.">
        <title>Evolutionary erosion of yeast sex chromosomes by mating-type switching accidents.</title>
        <authorList>
            <person name="Gordon J.L."/>
            <person name="Armisen D."/>
            <person name="Proux-Wera E."/>
            <person name="Oheigeartaigh S.S."/>
            <person name="Byrne K.P."/>
            <person name="Wolfe K.H."/>
        </authorList>
    </citation>
    <scope>NUCLEOTIDE SEQUENCE [LARGE SCALE GENOMIC DNA]</scope>
    <source>
        <strain evidence="3">ATCC 76901 / BCRC 22586 / CBS 4309 / NBRC 1992 / NRRL Y-12630</strain>
    </source>
</reference>
<feature type="transmembrane region" description="Helical" evidence="1">
    <location>
        <begin position="311"/>
        <end position="330"/>
    </location>
</feature>
<dbReference type="EMBL" id="HE576757">
    <property type="protein sequence ID" value="CCC70855.1"/>
    <property type="molecule type" value="Genomic_DNA"/>
</dbReference>
<dbReference type="AlphaFoldDB" id="G0VH82"/>
<reference key="2">
    <citation type="submission" date="2011-08" db="EMBL/GenBank/DDBJ databases">
        <title>Genome sequence of Naumovozyma castellii.</title>
        <authorList>
            <person name="Gordon J.L."/>
            <person name="Armisen D."/>
            <person name="Proux-Wera E."/>
            <person name="OhEigeartaigh S.S."/>
            <person name="Byrne K.P."/>
            <person name="Wolfe K.H."/>
        </authorList>
    </citation>
    <scope>NUCLEOTIDE SEQUENCE</scope>
    <source>
        <strain>Type strain:CBS 4309</strain>
    </source>
</reference>
<protein>
    <submittedName>
        <fullName evidence="2">Uncharacterized protein</fullName>
    </submittedName>
</protein>
<proteinExistence type="predicted"/>
<dbReference type="Proteomes" id="UP000001640">
    <property type="component" value="Chromosome 6"/>
</dbReference>
<dbReference type="RefSeq" id="XP_003677208.1">
    <property type="nucleotide sequence ID" value="XM_003677160.1"/>
</dbReference>
<dbReference type="KEGG" id="ncs:NCAS_0F03710"/>
<name>G0VH82_NAUCA</name>
<evidence type="ECO:0000313" key="2">
    <source>
        <dbReference type="EMBL" id="CCC70855.1"/>
    </source>
</evidence>
<dbReference type="HOGENOM" id="CLU_758851_0_0_1"/>
<evidence type="ECO:0000256" key="1">
    <source>
        <dbReference type="SAM" id="Phobius"/>
    </source>
</evidence>
<keyword evidence="1" id="KW-0812">Transmembrane</keyword>
<sequence length="352" mass="39876">MSAPPSEIAYVYSGDIVSDTRSERKKKPVNTVLGELKTALASCSFEQRQRYIWPAEESSVSSSHSVFLFDAPVMPVYDDILKACSLEGDPCFKDDGAYTYYINDINLNWKIYRFSLIDNCDKPCILYVFFCAEVTVVVSFLSAGTFSKLGEYMGSSGSISSLYRWIIEKTKEKLRGLKDSLEKKYDGILKAAQQSRWNPKYYYNKHQIKKFLRKLAFLLYCSEQWCCIMMNLSILFSGNGVEDFIDSEVIWAASFYNLSKNRIRKILQDLNDTEQQVEDIGNYLRNTGIITDVLTATGAGINFANPTVSHWWVVGTGVVGIGAAILSWVIHKAVLHAHLNYLTMTNELMILS</sequence>
<keyword evidence="1" id="KW-1133">Transmembrane helix</keyword>
<gene>
    <name evidence="2" type="primary">NCAS0F03710</name>
    <name evidence="2" type="ordered locus">NCAS_0F03710</name>
</gene>
<dbReference type="GeneID" id="96904501"/>
<keyword evidence="3" id="KW-1185">Reference proteome</keyword>
<accession>G0VH82</accession>
<organism evidence="2 3">
    <name type="scientific">Naumovozyma castellii</name>
    <name type="common">Yeast</name>
    <name type="synonym">Saccharomyces castellii</name>
    <dbReference type="NCBI Taxonomy" id="27288"/>
    <lineage>
        <taxon>Eukaryota</taxon>
        <taxon>Fungi</taxon>
        <taxon>Dikarya</taxon>
        <taxon>Ascomycota</taxon>
        <taxon>Saccharomycotina</taxon>
        <taxon>Saccharomycetes</taxon>
        <taxon>Saccharomycetales</taxon>
        <taxon>Saccharomycetaceae</taxon>
        <taxon>Naumovozyma</taxon>
    </lineage>
</organism>
<keyword evidence="1" id="KW-0472">Membrane</keyword>
<evidence type="ECO:0000313" key="3">
    <source>
        <dbReference type="Proteomes" id="UP000001640"/>
    </source>
</evidence>